<dbReference type="InterPro" id="IPR036945">
    <property type="entry name" value="DAGK_sf"/>
</dbReference>
<sequence>MKNRNLKESFSKAIDGFVFGVKYERNIKIQISITVLLILIMLYFHFSLNDILIVLLWIGLVISAEYMNTAIEKAMDFINNSYSPQIKIVKDLSASAVFILALLAFVSGILIFMKYIKIFRLQ</sequence>
<gene>
    <name evidence="20" type="ORF">ENV35_03190</name>
</gene>
<dbReference type="GO" id="GO:0005524">
    <property type="term" value="F:ATP binding"/>
    <property type="evidence" value="ECO:0007669"/>
    <property type="project" value="UniProtKB-KW"/>
</dbReference>
<keyword evidence="10 19" id="KW-1133">Transmembrane helix</keyword>
<dbReference type="Gene3D" id="1.10.287.3610">
    <property type="match status" value="1"/>
</dbReference>
<feature type="transmembrane region" description="Helical" evidence="19">
    <location>
        <begin position="29"/>
        <end position="46"/>
    </location>
</feature>
<evidence type="ECO:0000256" key="13">
    <source>
        <dbReference type="ARBA" id="ARBA00023209"/>
    </source>
</evidence>
<comment type="cofactor">
    <cofactor evidence="18">
        <name>Mg(2+)</name>
        <dbReference type="ChEBI" id="CHEBI:18420"/>
    </cofactor>
    <text evidence="18">Mn(2+), Zn(2+), Cd(2+) and Co(2+) support activity to lesser extents.</text>
</comment>
<protein>
    <submittedName>
        <fullName evidence="20">Diacylglycerol kinase family protein</fullName>
    </submittedName>
</protein>
<feature type="binding site" evidence="18">
    <location>
        <position position="24"/>
    </location>
    <ligand>
        <name>a divalent metal cation</name>
        <dbReference type="ChEBI" id="CHEBI:60240"/>
    </ligand>
</feature>
<evidence type="ECO:0000256" key="1">
    <source>
        <dbReference type="ARBA" id="ARBA00004651"/>
    </source>
</evidence>
<evidence type="ECO:0000256" key="16">
    <source>
        <dbReference type="PIRSR" id="PIRSR600829-2"/>
    </source>
</evidence>
<evidence type="ECO:0000256" key="17">
    <source>
        <dbReference type="PIRSR" id="PIRSR600829-3"/>
    </source>
</evidence>
<keyword evidence="9 17" id="KW-0067">ATP-binding</keyword>
<feature type="binding site" evidence="17">
    <location>
        <position position="72"/>
    </location>
    <ligand>
        <name>ATP</name>
        <dbReference type="ChEBI" id="CHEBI:30616"/>
    </ligand>
</feature>
<dbReference type="CDD" id="cd14265">
    <property type="entry name" value="UDPK_IM_like"/>
    <property type="match status" value="1"/>
</dbReference>
<keyword evidence="14" id="KW-1208">Phospholipid metabolism</keyword>
<feature type="binding site" evidence="17">
    <location>
        <begin position="90"/>
        <end position="91"/>
    </location>
    <ligand>
        <name>ATP</name>
        <dbReference type="ChEBI" id="CHEBI:30616"/>
    </ligand>
</feature>
<evidence type="ECO:0000256" key="11">
    <source>
        <dbReference type="ARBA" id="ARBA00023098"/>
    </source>
</evidence>
<organism evidence="20">
    <name type="scientific">Dictyoglomus turgidum</name>
    <dbReference type="NCBI Taxonomy" id="513050"/>
    <lineage>
        <taxon>Bacteria</taxon>
        <taxon>Pseudomonadati</taxon>
        <taxon>Dictyoglomota</taxon>
        <taxon>Dictyoglomia</taxon>
        <taxon>Dictyoglomales</taxon>
        <taxon>Dictyoglomaceae</taxon>
        <taxon>Dictyoglomus</taxon>
    </lineage>
</organism>
<evidence type="ECO:0000256" key="2">
    <source>
        <dbReference type="ARBA" id="ARBA00005967"/>
    </source>
</evidence>
<keyword evidence="18" id="KW-0479">Metal-binding</keyword>
<evidence type="ECO:0000256" key="18">
    <source>
        <dbReference type="PIRSR" id="PIRSR600829-4"/>
    </source>
</evidence>
<dbReference type="Pfam" id="PF01219">
    <property type="entry name" value="DAGK_prokar"/>
    <property type="match status" value="1"/>
</dbReference>
<keyword evidence="5" id="KW-0808">Transferase</keyword>
<keyword evidence="4" id="KW-0444">Lipid biosynthesis</keyword>
<feature type="active site" description="Proton acceptor" evidence="15">
    <location>
        <position position="65"/>
    </location>
</feature>
<dbReference type="PANTHER" id="PTHR34299:SF1">
    <property type="entry name" value="DIACYLGLYCEROL KINASE"/>
    <property type="match status" value="1"/>
</dbReference>
<dbReference type="AlphaFoldDB" id="A0A7C3SQM3"/>
<keyword evidence="6 19" id="KW-0812">Transmembrane</keyword>
<evidence type="ECO:0000256" key="6">
    <source>
        <dbReference type="ARBA" id="ARBA00022692"/>
    </source>
</evidence>
<keyword evidence="7 17" id="KW-0547">Nucleotide-binding</keyword>
<reference evidence="20" key="1">
    <citation type="journal article" date="2020" name="mSystems">
        <title>Genome- and Community-Level Interaction Insights into Carbon Utilization and Element Cycling Functions of Hydrothermarchaeota in Hydrothermal Sediment.</title>
        <authorList>
            <person name="Zhou Z."/>
            <person name="Liu Y."/>
            <person name="Xu W."/>
            <person name="Pan J."/>
            <person name="Luo Z.H."/>
            <person name="Li M."/>
        </authorList>
    </citation>
    <scope>NUCLEOTIDE SEQUENCE [LARGE SCALE GENOMIC DNA]</scope>
    <source>
        <strain evidence="20">SpSt-751</strain>
    </source>
</reference>
<evidence type="ECO:0000256" key="8">
    <source>
        <dbReference type="ARBA" id="ARBA00022777"/>
    </source>
</evidence>
<evidence type="ECO:0000256" key="19">
    <source>
        <dbReference type="SAM" id="Phobius"/>
    </source>
</evidence>
<evidence type="ECO:0000256" key="4">
    <source>
        <dbReference type="ARBA" id="ARBA00022516"/>
    </source>
</evidence>
<dbReference type="InterPro" id="IPR033717">
    <property type="entry name" value="UDPK"/>
</dbReference>
<feature type="binding site" evidence="17">
    <location>
        <position position="24"/>
    </location>
    <ligand>
        <name>ATP</name>
        <dbReference type="ChEBI" id="CHEBI:30616"/>
    </ligand>
</feature>
<comment type="subcellular location">
    <subcellularLocation>
        <location evidence="1">Cell membrane</location>
        <topology evidence="1">Multi-pass membrane protein</topology>
    </subcellularLocation>
</comment>
<dbReference type="GO" id="GO:0016301">
    <property type="term" value="F:kinase activity"/>
    <property type="evidence" value="ECO:0007669"/>
    <property type="project" value="UniProtKB-KW"/>
</dbReference>
<evidence type="ECO:0000256" key="9">
    <source>
        <dbReference type="ARBA" id="ARBA00022840"/>
    </source>
</evidence>
<keyword evidence="12 19" id="KW-0472">Membrane</keyword>
<dbReference type="InterPro" id="IPR000829">
    <property type="entry name" value="DAGK"/>
</dbReference>
<evidence type="ECO:0000256" key="12">
    <source>
        <dbReference type="ARBA" id="ARBA00023136"/>
    </source>
</evidence>
<keyword evidence="18" id="KW-0460">Magnesium</keyword>
<keyword evidence="11" id="KW-0443">Lipid metabolism</keyword>
<keyword evidence="13" id="KW-0594">Phospholipid biosynthesis</keyword>
<evidence type="ECO:0000256" key="15">
    <source>
        <dbReference type="PIRSR" id="PIRSR600829-1"/>
    </source>
</evidence>
<evidence type="ECO:0000256" key="7">
    <source>
        <dbReference type="ARBA" id="ARBA00022741"/>
    </source>
</evidence>
<evidence type="ECO:0000256" key="3">
    <source>
        <dbReference type="ARBA" id="ARBA00022475"/>
    </source>
</evidence>
<dbReference type="EMBL" id="DTGA01000078">
    <property type="protein sequence ID" value="HGB30864.1"/>
    <property type="molecule type" value="Genomic_DNA"/>
</dbReference>
<dbReference type="GO" id="GO:0008654">
    <property type="term" value="P:phospholipid biosynthetic process"/>
    <property type="evidence" value="ECO:0007669"/>
    <property type="project" value="UniProtKB-KW"/>
</dbReference>
<evidence type="ECO:0000256" key="14">
    <source>
        <dbReference type="ARBA" id="ARBA00023264"/>
    </source>
</evidence>
<feature type="binding site" evidence="16">
    <location>
        <position position="65"/>
    </location>
    <ligand>
        <name>substrate</name>
    </ligand>
</feature>
<feature type="binding site" evidence="18">
    <location>
        <position position="72"/>
    </location>
    <ligand>
        <name>a divalent metal cation</name>
        <dbReference type="ChEBI" id="CHEBI:60240"/>
    </ligand>
</feature>
<evidence type="ECO:0000256" key="5">
    <source>
        <dbReference type="ARBA" id="ARBA00022679"/>
    </source>
</evidence>
<dbReference type="GO" id="GO:0046872">
    <property type="term" value="F:metal ion binding"/>
    <property type="evidence" value="ECO:0007669"/>
    <property type="project" value="UniProtKB-KW"/>
</dbReference>
<dbReference type="GO" id="GO:0005886">
    <property type="term" value="C:plasma membrane"/>
    <property type="evidence" value="ECO:0007669"/>
    <property type="project" value="UniProtKB-SubCell"/>
</dbReference>
<name>A0A7C3SQM3_9BACT</name>
<dbReference type="PANTHER" id="PTHR34299">
    <property type="entry name" value="DIACYLGLYCEROL KINASE"/>
    <property type="match status" value="1"/>
</dbReference>
<feature type="transmembrane region" description="Helical" evidence="19">
    <location>
        <begin position="92"/>
        <end position="116"/>
    </location>
</feature>
<proteinExistence type="inferred from homology"/>
<comment type="similarity">
    <text evidence="2">Belongs to the bacterial diacylglycerol kinase family.</text>
</comment>
<comment type="caution">
    <text evidence="20">The sequence shown here is derived from an EMBL/GenBank/DDBJ whole genome shotgun (WGS) entry which is preliminary data.</text>
</comment>
<keyword evidence="3" id="KW-1003">Cell membrane</keyword>
<accession>A0A7C3SQM3</accession>
<keyword evidence="8 20" id="KW-0418">Kinase</keyword>
<evidence type="ECO:0000313" key="20">
    <source>
        <dbReference type="EMBL" id="HGB30864.1"/>
    </source>
</evidence>
<evidence type="ECO:0000256" key="10">
    <source>
        <dbReference type="ARBA" id="ARBA00022989"/>
    </source>
</evidence>